<dbReference type="Proteomes" id="UP000053144">
    <property type="component" value="Chromosome 4"/>
</dbReference>
<sequence length="82" mass="8801">MHVALSVSIAITRCDAAAEAQPMVVNGSTKNVLSRWTQRARGLVVFFAYEGVALLLLRSPMDKLLSLFSAVVGGSRSYCDAL</sequence>
<organism evidence="1 2">
    <name type="scientific">Phaseolus angularis</name>
    <name type="common">Azuki bean</name>
    <name type="synonym">Vigna angularis</name>
    <dbReference type="NCBI Taxonomy" id="3914"/>
    <lineage>
        <taxon>Eukaryota</taxon>
        <taxon>Viridiplantae</taxon>
        <taxon>Streptophyta</taxon>
        <taxon>Embryophyta</taxon>
        <taxon>Tracheophyta</taxon>
        <taxon>Spermatophyta</taxon>
        <taxon>Magnoliopsida</taxon>
        <taxon>eudicotyledons</taxon>
        <taxon>Gunneridae</taxon>
        <taxon>Pentapetalae</taxon>
        <taxon>rosids</taxon>
        <taxon>fabids</taxon>
        <taxon>Fabales</taxon>
        <taxon>Fabaceae</taxon>
        <taxon>Papilionoideae</taxon>
        <taxon>50 kb inversion clade</taxon>
        <taxon>NPAAA clade</taxon>
        <taxon>indigoferoid/millettioid clade</taxon>
        <taxon>Phaseoleae</taxon>
        <taxon>Vigna</taxon>
    </lineage>
</organism>
<dbReference type="AlphaFoldDB" id="A0A0L9UCJ1"/>
<accession>A0A0L9UCJ1</accession>
<name>A0A0L9UCJ1_PHAAN</name>
<evidence type="ECO:0000313" key="1">
    <source>
        <dbReference type="EMBL" id="KOM40453.1"/>
    </source>
</evidence>
<gene>
    <name evidence="1" type="ORF">LR48_Vigan04g065100</name>
</gene>
<reference evidence="2" key="1">
    <citation type="journal article" date="2015" name="Proc. Natl. Acad. Sci. U.S.A.">
        <title>Genome sequencing of adzuki bean (Vigna angularis) provides insight into high starch and low fat accumulation and domestication.</title>
        <authorList>
            <person name="Yang K."/>
            <person name="Tian Z."/>
            <person name="Chen C."/>
            <person name="Luo L."/>
            <person name="Zhao B."/>
            <person name="Wang Z."/>
            <person name="Yu L."/>
            <person name="Li Y."/>
            <person name="Sun Y."/>
            <person name="Li W."/>
            <person name="Chen Y."/>
            <person name="Li Y."/>
            <person name="Zhang Y."/>
            <person name="Ai D."/>
            <person name="Zhao J."/>
            <person name="Shang C."/>
            <person name="Ma Y."/>
            <person name="Wu B."/>
            <person name="Wang M."/>
            <person name="Gao L."/>
            <person name="Sun D."/>
            <person name="Zhang P."/>
            <person name="Guo F."/>
            <person name="Wang W."/>
            <person name="Li Y."/>
            <person name="Wang J."/>
            <person name="Varshney R.K."/>
            <person name="Wang J."/>
            <person name="Ling H.Q."/>
            <person name="Wan P."/>
        </authorList>
    </citation>
    <scope>NUCLEOTIDE SEQUENCE</scope>
    <source>
        <strain evidence="2">cv. Jingnong 6</strain>
    </source>
</reference>
<proteinExistence type="predicted"/>
<dbReference type="EMBL" id="CM003374">
    <property type="protein sequence ID" value="KOM40453.1"/>
    <property type="molecule type" value="Genomic_DNA"/>
</dbReference>
<evidence type="ECO:0000313" key="2">
    <source>
        <dbReference type="Proteomes" id="UP000053144"/>
    </source>
</evidence>
<dbReference type="Gramene" id="KOM40453">
    <property type="protein sequence ID" value="KOM40453"/>
    <property type="gene ID" value="LR48_Vigan04g065100"/>
</dbReference>
<protein>
    <submittedName>
        <fullName evidence="1">Uncharacterized protein</fullName>
    </submittedName>
</protein>